<dbReference type="GO" id="GO:0003843">
    <property type="term" value="F:1,3-beta-D-glucan synthase activity"/>
    <property type="evidence" value="ECO:0007669"/>
    <property type="project" value="UniProtKB-EC"/>
</dbReference>
<feature type="transmembrane region" description="Helical" evidence="11">
    <location>
        <begin position="1312"/>
        <end position="1334"/>
    </location>
</feature>
<feature type="transmembrane region" description="Helical" evidence="11">
    <location>
        <begin position="322"/>
        <end position="344"/>
    </location>
</feature>
<dbReference type="InterPro" id="IPR056261">
    <property type="entry name" value="FKS1-like_dom2"/>
</dbReference>
<evidence type="ECO:0000256" key="5">
    <source>
        <dbReference type="ARBA" id="ARBA00022679"/>
    </source>
</evidence>
<dbReference type="Pfam" id="PF14288">
    <property type="entry name" value="FKS1_dom1"/>
    <property type="match status" value="1"/>
</dbReference>
<sequence>MDEYSQSNQLDSKYKSWNIENEAMILDSDIWEIFVEVGNIFGFQDDNVSNMFDHFMTQLDSRASRMTCSKALLSLHMDYIGGTFSNYKKWYFSSQQKFDSDPSWNPKMKVKKKKKIQEEDGEFRWQMKYFNHSERDYILHIALYLLIWGEANNVRFIPECLCFIFQCALDHLGLRKDVQLAALPKFHFLNQIINPIYNFIRDQQFSFVDGVWKRKEIDHSKVIGYDDINQQFWSPEGLYRIKLQDGARLYDVPKQERYSQIAQIDWNNSLSKTYRERRTWVHVFTNFNRVWLIHVTMFWYFMAFNSPSLYTINYTPEKEPQLHIRLAVVAIGGTIAGLLSFFAAMSEYFFISRKIPHRQKVSYRLGILFLLICINTGPLVYLLGFLRWDRYSYHGDVVGSVSVAISIITFLYLALAPPGHFPGTSSNNSFSASFSKLKRRSLLFYLTDLILFFLDTYLWIMTKIYHPSPAGDPNSCLIIISQIWNSIIISMYREHFISVEQVSKLVYQRGVTEENTIRPPLFFAFEDDNTFQLHDFFTIGIECERRITFFAQSLSSPLPEPFPVVSIPAFTVLIPHYSEKILLSLKDLIKETKFSKLTLLDYLKQLHASEWDSFVKDSKMLQTIEVDDKEGTQLSLNLVFKSNTKEDTDRYIRDKIEDLPYYCVGFKDSSPEHTLRTRIWAALRCQTLYRTISGFMNYDTALKLLHRTENLGFYLEDQYQLEDELEEFVSRKFNLLVAMQKFQNFTPDVAEDARILFKAYPNLRVAILEEEDNKGEKEYYSTLLDVSQKDTNGKYVRKYRIKLSGNPILGDGKSDNQNNAIIFYRGEYIQVIDANQDNYLEECLKIKSLLCEFEEMKMDITSGYVPGGDAKPEKSPVAILGAREFIFSQNIGILGDIAAGKEQTFGTLFARTMGEIGSKLHYGHPDFLNGIFMTTRGGISKAQRGLHLNEDIYAGITAVCRGGRIKHCDYYQCGKGRDLGFESIINFTTKIGAGMGEQLLSREYFYLGTQLPIDRFLSFYYAHPGFHINNLSIMLSVKMFMLLLANLGALNYGTITCDPDDPGKTPGCHNLIPVLNWIDRFVLSVFVCFFISFLPLIIQELIEKGFIKAVFRIMFQVVSLSPLFEVFLCQIYSKALRDNLVFGEAQYIATGRGFAISRIPFATLYSRYVHSTIYYGCEIFLVIVFASLTIWRKALMWFAITIISLCLAPFVFNPHQFNFADFFLDYRQFIRWLSRGNSKPKISSWIHHTQRRRSKLTGEKLGKYVSGRNSSSFNLFIGEVVSPFASVVLYLLPYMFINRSSNYLELSLKNPILRLVLITLLPYLENAVTLLLLWPMSVLLGPIIGYFYKTIPAFIAGVAHFMAIAFNIANFEILFFLEGWNFVRLISASLVIFNLHRMISNFVLIIFVSRERGEDVTNKAWWSGNWIKSGLGFFVITQHVREFIVKILELNKFTLDFIVGHFLLFAMFPILFIPYIDTWHTSMLFWIKPTRQFFRPILSKRQRRRRNWTILRYFILFLLIFIIFVSLIIIPMILEKNSKDIVPFLKKLVGKVGGGGEEKV</sequence>
<comment type="caution">
    <text evidence="13">The sequence shown here is derived from an EMBL/GenBank/DDBJ whole genome shotgun (WGS) entry which is preliminary data.</text>
</comment>
<keyword evidence="4" id="KW-0328">Glycosyltransferase</keyword>
<keyword evidence="14" id="KW-1185">Reference proteome</keyword>
<evidence type="ECO:0000256" key="2">
    <source>
        <dbReference type="ARBA" id="ARBA00009040"/>
    </source>
</evidence>
<feature type="domain" description="1,3-beta-glucan synthase component FKS1-like" evidence="12">
    <location>
        <begin position="135"/>
        <end position="246"/>
    </location>
</feature>
<dbReference type="EMBL" id="JAGSYN010000167">
    <property type="protein sequence ID" value="KAG7662596.1"/>
    <property type="molecule type" value="Genomic_DNA"/>
</dbReference>
<feature type="transmembrane region" description="Helical" evidence="11">
    <location>
        <begin position="1194"/>
        <end position="1212"/>
    </location>
</feature>
<feature type="transmembrane region" description="Helical" evidence="11">
    <location>
        <begin position="365"/>
        <end position="386"/>
    </location>
</feature>
<gene>
    <name evidence="13" type="ORF">J8A68_003893</name>
</gene>
<feature type="transmembrane region" description="Helical" evidence="11">
    <location>
        <begin position="280"/>
        <end position="302"/>
    </location>
</feature>
<evidence type="ECO:0000259" key="12">
    <source>
        <dbReference type="SMART" id="SM01205"/>
    </source>
</evidence>
<dbReference type="GO" id="GO:0006075">
    <property type="term" value="P:(1-&gt;3)-beta-D-glucan biosynthetic process"/>
    <property type="evidence" value="ECO:0007669"/>
    <property type="project" value="InterPro"/>
</dbReference>
<dbReference type="RefSeq" id="XP_049262829.1">
    <property type="nucleotide sequence ID" value="XM_049407794.1"/>
</dbReference>
<dbReference type="PANTHER" id="PTHR12741">
    <property type="entry name" value="LYST-INTERACTING PROTEIN LIP5 DOPAMINE RESPONSIVE PROTEIN DRG-1"/>
    <property type="match status" value="1"/>
</dbReference>
<evidence type="ECO:0000256" key="4">
    <source>
        <dbReference type="ARBA" id="ARBA00022676"/>
    </source>
</evidence>
<comment type="catalytic activity">
    <reaction evidence="10">
        <text>[(1-&gt;3)-beta-D-glucosyl](n) + UDP-alpha-D-glucose = [(1-&gt;3)-beta-D-glucosyl](n+1) + UDP + H(+)</text>
        <dbReference type="Rhea" id="RHEA:21476"/>
        <dbReference type="Rhea" id="RHEA-COMP:11146"/>
        <dbReference type="Rhea" id="RHEA-COMP:14303"/>
        <dbReference type="ChEBI" id="CHEBI:15378"/>
        <dbReference type="ChEBI" id="CHEBI:37671"/>
        <dbReference type="ChEBI" id="CHEBI:58223"/>
        <dbReference type="ChEBI" id="CHEBI:58885"/>
        <dbReference type="EC" id="2.4.1.34"/>
    </reaction>
</comment>
<evidence type="ECO:0000256" key="7">
    <source>
        <dbReference type="ARBA" id="ARBA00022989"/>
    </source>
</evidence>
<proteinExistence type="inferred from homology"/>
<dbReference type="GO" id="GO:0051278">
    <property type="term" value="P:fungal-type cell wall polysaccharide biosynthetic process"/>
    <property type="evidence" value="ECO:0007669"/>
    <property type="project" value="TreeGrafter"/>
</dbReference>
<dbReference type="PANTHER" id="PTHR12741:SF48">
    <property type="entry name" value="1,3-BETA-GLUCAN SYNTHASE COMPONENT FKS1-RELATED"/>
    <property type="match status" value="1"/>
</dbReference>
<dbReference type="InterPro" id="IPR003440">
    <property type="entry name" value="Glyco_trans_48_dom"/>
</dbReference>
<evidence type="ECO:0000313" key="14">
    <source>
        <dbReference type="Proteomes" id="UP000694255"/>
    </source>
</evidence>
<evidence type="ECO:0000256" key="8">
    <source>
        <dbReference type="ARBA" id="ARBA00023136"/>
    </source>
</evidence>
<feature type="transmembrane region" description="Helical" evidence="11">
    <location>
        <begin position="1110"/>
        <end position="1133"/>
    </location>
</feature>
<keyword evidence="8 11" id="KW-0472">Membrane</keyword>
<evidence type="ECO:0000256" key="11">
    <source>
        <dbReference type="SAM" id="Phobius"/>
    </source>
</evidence>
<comment type="similarity">
    <text evidence="2">Belongs to the glycosyltransferase 48 family.</text>
</comment>
<name>A0A8J5UL59_9ASCO</name>
<dbReference type="GeneID" id="73470693"/>
<dbReference type="Pfam" id="PF02364">
    <property type="entry name" value="Glucan_synthase"/>
    <property type="match status" value="1"/>
</dbReference>
<evidence type="ECO:0000256" key="1">
    <source>
        <dbReference type="ARBA" id="ARBA00004141"/>
    </source>
</evidence>
<evidence type="ECO:0000256" key="10">
    <source>
        <dbReference type="ARBA" id="ARBA00047777"/>
    </source>
</evidence>
<feature type="transmembrane region" description="Helical" evidence="11">
    <location>
        <begin position="1077"/>
        <end position="1098"/>
    </location>
</feature>
<organism evidence="13 14">
    <name type="scientific">[Candida] subhashii</name>
    <dbReference type="NCBI Taxonomy" id="561895"/>
    <lineage>
        <taxon>Eukaryota</taxon>
        <taxon>Fungi</taxon>
        <taxon>Dikarya</taxon>
        <taxon>Ascomycota</taxon>
        <taxon>Saccharomycotina</taxon>
        <taxon>Pichiomycetes</taxon>
        <taxon>Debaryomycetaceae</taxon>
        <taxon>Spathaspora</taxon>
    </lineage>
</organism>
<feature type="transmembrane region" description="Helical" evidence="11">
    <location>
        <begin position="1420"/>
        <end position="1437"/>
    </location>
</feature>
<accession>A0A8J5UL59</accession>
<evidence type="ECO:0000256" key="6">
    <source>
        <dbReference type="ARBA" id="ARBA00022692"/>
    </source>
</evidence>
<dbReference type="EC" id="2.4.1.34" evidence="3"/>
<reference evidence="13 14" key="1">
    <citation type="journal article" date="2021" name="DNA Res.">
        <title>Genome analysis of Candida subhashii reveals its hybrid nature and dual mitochondrial genome conformations.</title>
        <authorList>
            <person name="Mixao V."/>
            <person name="Hegedusova E."/>
            <person name="Saus E."/>
            <person name="Pryszcz L.P."/>
            <person name="Cillingova A."/>
            <person name="Nosek J."/>
            <person name="Gabaldon T."/>
        </authorList>
    </citation>
    <scope>NUCLEOTIDE SEQUENCE [LARGE SCALE GENOMIC DNA]</scope>
    <source>
        <strain evidence="13 14">CBS 10753</strain>
    </source>
</reference>
<feature type="transmembrane region" description="Helical" evidence="11">
    <location>
        <begin position="1386"/>
        <end position="1408"/>
    </location>
</feature>
<feature type="transmembrane region" description="Helical" evidence="11">
    <location>
        <begin position="1510"/>
        <end position="1534"/>
    </location>
</feature>
<dbReference type="GO" id="GO:0005886">
    <property type="term" value="C:plasma membrane"/>
    <property type="evidence" value="ECO:0007669"/>
    <property type="project" value="TreeGrafter"/>
</dbReference>
<dbReference type="InterPro" id="IPR026899">
    <property type="entry name" value="FKS1-like_dom1"/>
</dbReference>
<dbReference type="GO" id="GO:0000148">
    <property type="term" value="C:1,3-beta-D-glucan synthase complex"/>
    <property type="evidence" value="ECO:0007669"/>
    <property type="project" value="InterPro"/>
</dbReference>
<feature type="transmembrane region" description="Helical" evidence="11">
    <location>
        <begin position="1346"/>
        <end position="1366"/>
    </location>
</feature>
<feature type="transmembrane region" description="Helical" evidence="11">
    <location>
        <begin position="398"/>
        <end position="421"/>
    </location>
</feature>
<keyword evidence="6 11" id="KW-0812">Transmembrane</keyword>
<evidence type="ECO:0000313" key="13">
    <source>
        <dbReference type="EMBL" id="KAG7662596.1"/>
    </source>
</evidence>
<evidence type="ECO:0000256" key="3">
    <source>
        <dbReference type="ARBA" id="ARBA00012589"/>
    </source>
</evidence>
<keyword evidence="5" id="KW-0808">Transferase</keyword>
<keyword evidence="7 11" id="KW-1133">Transmembrane helix</keyword>
<dbReference type="OrthoDB" id="1880850at2759"/>
<feature type="transmembrane region" description="Helical" evidence="11">
    <location>
        <begin position="1172"/>
        <end position="1188"/>
    </location>
</feature>
<evidence type="ECO:0000256" key="9">
    <source>
        <dbReference type="ARBA" id="ARBA00031935"/>
    </source>
</evidence>
<feature type="transmembrane region" description="Helical" evidence="11">
    <location>
        <begin position="1273"/>
        <end position="1292"/>
    </location>
</feature>
<dbReference type="Pfam" id="PF23605">
    <property type="entry name" value="FKS1_dom2"/>
    <property type="match status" value="1"/>
</dbReference>
<feature type="transmembrane region" description="Helical" evidence="11">
    <location>
        <begin position="442"/>
        <end position="460"/>
    </location>
</feature>
<feature type="transmembrane region" description="Helical" evidence="11">
    <location>
        <begin position="1457"/>
        <end position="1476"/>
    </location>
</feature>
<protein>
    <recommendedName>
        <fullName evidence="3">1,3-beta-glucan synthase</fullName>
        <ecNumber evidence="3">2.4.1.34</ecNumber>
    </recommendedName>
    <alternativeName>
        <fullName evidence="9">1,3-beta-D-glucan-UDP glucosyltransferase</fullName>
    </alternativeName>
</protein>
<comment type="subcellular location">
    <subcellularLocation>
        <location evidence="1">Membrane</location>
        <topology evidence="1">Multi-pass membrane protein</topology>
    </subcellularLocation>
</comment>
<dbReference type="SMART" id="SM01205">
    <property type="entry name" value="FKS1_dom1"/>
    <property type="match status" value="1"/>
</dbReference>
<dbReference type="Proteomes" id="UP000694255">
    <property type="component" value="Unassembled WGS sequence"/>
</dbReference>